<evidence type="ECO:0000256" key="1">
    <source>
        <dbReference type="SAM" id="MobiDB-lite"/>
    </source>
</evidence>
<feature type="compositionally biased region" description="Pro residues" evidence="1">
    <location>
        <begin position="69"/>
        <end position="82"/>
    </location>
</feature>
<evidence type="ECO:0000313" key="3">
    <source>
        <dbReference type="Proteomes" id="UP000031443"/>
    </source>
</evidence>
<accession>M7B100</accession>
<proteinExistence type="predicted"/>
<dbReference type="EMBL" id="KB545129">
    <property type="protein sequence ID" value="EMP31536.1"/>
    <property type="molecule type" value="Genomic_DNA"/>
</dbReference>
<reference evidence="3" key="1">
    <citation type="journal article" date="2013" name="Nat. Genet.">
        <title>The draft genomes of soft-shell turtle and green sea turtle yield insights into the development and evolution of the turtle-specific body plan.</title>
        <authorList>
            <person name="Wang Z."/>
            <person name="Pascual-Anaya J."/>
            <person name="Zadissa A."/>
            <person name="Li W."/>
            <person name="Niimura Y."/>
            <person name="Huang Z."/>
            <person name="Li C."/>
            <person name="White S."/>
            <person name="Xiong Z."/>
            <person name="Fang D."/>
            <person name="Wang B."/>
            <person name="Ming Y."/>
            <person name="Chen Y."/>
            <person name="Zheng Y."/>
            <person name="Kuraku S."/>
            <person name="Pignatelli M."/>
            <person name="Herrero J."/>
            <person name="Beal K."/>
            <person name="Nozawa M."/>
            <person name="Li Q."/>
            <person name="Wang J."/>
            <person name="Zhang H."/>
            <person name="Yu L."/>
            <person name="Shigenobu S."/>
            <person name="Wang J."/>
            <person name="Liu J."/>
            <person name="Flicek P."/>
            <person name="Searle S."/>
            <person name="Wang J."/>
            <person name="Kuratani S."/>
            <person name="Yin Y."/>
            <person name="Aken B."/>
            <person name="Zhang G."/>
            <person name="Irie N."/>
        </authorList>
    </citation>
    <scope>NUCLEOTIDE SEQUENCE [LARGE SCALE GENOMIC DNA]</scope>
</reference>
<keyword evidence="3" id="KW-1185">Reference proteome</keyword>
<dbReference type="Proteomes" id="UP000031443">
    <property type="component" value="Unassembled WGS sequence"/>
</dbReference>
<dbReference type="AlphaFoldDB" id="M7B100"/>
<dbReference type="Gene3D" id="1.10.287.3160">
    <property type="match status" value="1"/>
</dbReference>
<organism evidence="2 3">
    <name type="scientific">Chelonia mydas</name>
    <name type="common">Green sea-turtle</name>
    <name type="synonym">Chelonia agassizi</name>
    <dbReference type="NCBI Taxonomy" id="8469"/>
    <lineage>
        <taxon>Eukaryota</taxon>
        <taxon>Metazoa</taxon>
        <taxon>Chordata</taxon>
        <taxon>Craniata</taxon>
        <taxon>Vertebrata</taxon>
        <taxon>Euteleostomi</taxon>
        <taxon>Archelosauria</taxon>
        <taxon>Testudinata</taxon>
        <taxon>Testudines</taxon>
        <taxon>Cryptodira</taxon>
        <taxon>Durocryptodira</taxon>
        <taxon>Americhelydia</taxon>
        <taxon>Chelonioidea</taxon>
        <taxon>Cheloniidae</taxon>
        <taxon>Chelonia</taxon>
    </lineage>
</organism>
<gene>
    <name evidence="2" type="ORF">UY3_11350</name>
</gene>
<feature type="compositionally biased region" description="Basic and acidic residues" evidence="1">
    <location>
        <begin position="1"/>
        <end position="22"/>
    </location>
</feature>
<feature type="region of interest" description="Disordered" evidence="1">
    <location>
        <begin position="1"/>
        <end position="110"/>
    </location>
</feature>
<name>M7B100_CHEMY</name>
<sequence length="274" mass="29973">MNALRWRQDRGLHSGRDQRSSHFEPPGHTTKPRAPSLKAPNRPPLNRRCWRLPSVAPPLGVPRRCHACTPPPMEPTPTPVPEQDPGLPGSASKTGREVPEEQEDPVPPLASLLSSPDEAVAGTSVSGPPSIDSRAHQDLLRRVARNMGLQAQEVVELEDPMVNILALEDPSGVALPIVKSIQANAKTVWQTPASIPPTAKYVERKYFIPSKGYKYLFTHLQPCSLVVAAVNEKERHGQQAPAPDAKCLDFFEHKVYSTGVRAVSNSGLPISRQF</sequence>
<protein>
    <submittedName>
        <fullName evidence="2">Uncharacterized protein</fullName>
    </submittedName>
</protein>
<evidence type="ECO:0000313" key="2">
    <source>
        <dbReference type="EMBL" id="EMP31536.1"/>
    </source>
</evidence>